<reference evidence="2" key="1">
    <citation type="submission" date="2021-01" db="EMBL/GenBank/DDBJ databases">
        <authorList>
            <person name="Corre E."/>
            <person name="Pelletier E."/>
            <person name="Niang G."/>
            <person name="Scheremetjew M."/>
            <person name="Finn R."/>
            <person name="Kale V."/>
            <person name="Holt S."/>
            <person name="Cochrane G."/>
            <person name="Meng A."/>
            <person name="Brown T."/>
            <person name="Cohen L."/>
        </authorList>
    </citation>
    <scope>NUCLEOTIDE SEQUENCE</scope>
    <source>
        <strain evidence="2">CCAP979/52</strain>
    </source>
</reference>
<dbReference type="AlphaFoldDB" id="A0A7S0MAH1"/>
<dbReference type="EMBL" id="HBEZ01024605">
    <property type="protein sequence ID" value="CAD8635909.1"/>
    <property type="molecule type" value="Transcribed_RNA"/>
</dbReference>
<evidence type="ECO:0000256" key="1">
    <source>
        <dbReference type="SAM" id="MobiDB-lite"/>
    </source>
</evidence>
<evidence type="ECO:0000313" key="2">
    <source>
        <dbReference type="EMBL" id="CAD8635909.1"/>
    </source>
</evidence>
<name>A0A7S0MAH1_9CRYP</name>
<gene>
    <name evidence="2" type="ORF">CCUR1050_LOCUS13590</name>
</gene>
<sequence length="330" mass="37800">MEESIQPTKMAKPAKRHIMDESIESDLSGKRAKPDETPESEAVNSKTVQNVIRFNLQWPSQMRASNDFEKSVFALLDGTRNLDCVKSYQLTSYGHEKYQERFNKPFFASWCEVFPSSEQPSDGTPARSTLYELDCLVKLNESVTLWEICKEVVSGSKEYIIPLLNGVCQPEGMTFEEGDHLHIEITDGSSKISRKLFQFERTMEFWDSIVEGSRPRACVLILNGSIENVKEFCDEVAVNNWPADTRRPYIFDTPCYICFKPYTNVYKVMKDMKDDMANLETRMKSSLIDGFLLSMMTQEQLASECKKLFPIDQTIDGKTKAELLSLLMSQ</sequence>
<proteinExistence type="predicted"/>
<organism evidence="2">
    <name type="scientific">Cryptomonas curvata</name>
    <dbReference type="NCBI Taxonomy" id="233186"/>
    <lineage>
        <taxon>Eukaryota</taxon>
        <taxon>Cryptophyceae</taxon>
        <taxon>Cryptomonadales</taxon>
        <taxon>Cryptomonadaceae</taxon>
        <taxon>Cryptomonas</taxon>
    </lineage>
</organism>
<feature type="compositionally biased region" description="Basic and acidic residues" evidence="1">
    <location>
        <begin position="27"/>
        <end position="36"/>
    </location>
</feature>
<accession>A0A7S0MAH1</accession>
<protein>
    <submittedName>
        <fullName evidence="2">Uncharacterized protein</fullName>
    </submittedName>
</protein>
<feature type="region of interest" description="Disordered" evidence="1">
    <location>
        <begin position="1"/>
        <end position="44"/>
    </location>
</feature>